<evidence type="ECO:0000259" key="5">
    <source>
        <dbReference type="Pfam" id="PF13859"/>
    </source>
</evidence>
<comment type="similarity">
    <text evidence="2">Belongs to the glycosyl hydrolase 33 family.</text>
</comment>
<dbReference type="EC" id="3.2.1.18" evidence="3"/>
<keyword evidence="4" id="KW-0732">Signal</keyword>
<gene>
    <name evidence="7" type="ORF">NT6N_35960</name>
</gene>
<reference evidence="7" key="1">
    <citation type="submission" date="2024-07" db="EMBL/GenBank/DDBJ databases">
        <title>Complete genome sequence of Verrucomicrobiaceae bacterium NT6N.</title>
        <authorList>
            <person name="Huang C."/>
            <person name="Takami H."/>
            <person name="Hamasaki K."/>
        </authorList>
    </citation>
    <scope>NUCLEOTIDE SEQUENCE</scope>
    <source>
        <strain evidence="7">NT6N</strain>
    </source>
</reference>
<comment type="catalytic activity">
    <reaction evidence="1">
        <text>Hydrolysis of alpha-(2-&gt;3)-, alpha-(2-&gt;6)-, alpha-(2-&gt;8)- glycosidic linkages of terminal sialic acid residues in oligosaccharides, glycoproteins, glycolipids, colominic acid and synthetic substrates.</text>
        <dbReference type="EC" id="3.2.1.18"/>
    </reaction>
</comment>
<sequence length="694" mass="75498">MNQRISIITLCGLLSVTAALAEIETFSSHQLGDFTAIKSTLGKFQAKPGHASIYKLSADENPGSLRINGGKQHAIELTLNSSLSRQDLLSLTFHAERWTSAKPFTFSIEGRQAKQWIKVYNGDKLPLKSLKNSITVNLQSKKYSAFRFTATTKEGSGVLIDNLRINVDKTMEVTGLTEQQAQVPLLIRSDNSALLRFNIETDGSKQPDTLKKINLTTAGTSDLDDIESYTLYALKDGSSDLSTATKIGTAPPAQHLAFKADLTLSSGTNAYVLTCQLKPTANQLHRIDASVTSVSLKKRGTLKPTSKPNSITKRIGYNVVTGGDNIVRTDGSKMTCRRVRIPGMVTTNAGTLLAVYDLRWRQGGDLPGDIDVGLSRSTDGGDTWEDPRPILDMGTYLGEPENKNGVGDPAILVDRKTGHIYVSGLLAHGLSSGWYWGKSKPGMAPKDTGQVIIVKSEDDGKTWSKPVNITSEIKDPSWQLMLQGPGAGITTSDGTLVFAFQYKPNIGTKSKPRYSARSSILYSKDHGKTWKVAPGVNYPEETTEAQVVELNDGSLMLNCRISRGGRAVFTTKDLGETWTQHPTSGRSTFQMSGCMSSILRYSSTNNGGDKDILLFSGPADGGKKRRTHMSIRYSLDEGKTWSTPYLLDELGGAYSCLSLIDNGEGKAKDIGIIYEGSQSNMTFEKISIKELMSK</sequence>
<evidence type="ECO:0000256" key="1">
    <source>
        <dbReference type="ARBA" id="ARBA00000427"/>
    </source>
</evidence>
<evidence type="ECO:0000313" key="7">
    <source>
        <dbReference type="EMBL" id="BDS08556.1"/>
    </source>
</evidence>
<feature type="chain" id="PRO_5043692192" description="exo-alpha-sialidase" evidence="4">
    <location>
        <begin position="22"/>
        <end position="694"/>
    </location>
</feature>
<dbReference type="GO" id="GO:0004308">
    <property type="term" value="F:exo-alpha-sialidase activity"/>
    <property type="evidence" value="ECO:0007669"/>
    <property type="project" value="UniProtKB-EC"/>
</dbReference>
<dbReference type="Gene3D" id="2.60.40.1290">
    <property type="match status" value="2"/>
</dbReference>
<dbReference type="GO" id="GO:0009313">
    <property type="term" value="P:oligosaccharide catabolic process"/>
    <property type="evidence" value="ECO:0007669"/>
    <property type="project" value="TreeGrafter"/>
</dbReference>
<protein>
    <recommendedName>
        <fullName evidence="3">exo-alpha-sialidase</fullName>
        <ecNumber evidence="3">3.2.1.18</ecNumber>
    </recommendedName>
</protein>
<accession>A0AAT9FRD1</accession>
<name>A0AAT9FRD1_9BACT</name>
<evidence type="ECO:0000256" key="2">
    <source>
        <dbReference type="ARBA" id="ARBA00009348"/>
    </source>
</evidence>
<feature type="signal peptide" evidence="4">
    <location>
        <begin position="1"/>
        <end position="21"/>
    </location>
</feature>
<dbReference type="GO" id="GO:0005737">
    <property type="term" value="C:cytoplasm"/>
    <property type="evidence" value="ECO:0007669"/>
    <property type="project" value="TreeGrafter"/>
</dbReference>
<evidence type="ECO:0000256" key="3">
    <source>
        <dbReference type="ARBA" id="ARBA00012733"/>
    </source>
</evidence>
<feature type="domain" description="Sialidase" evidence="5">
    <location>
        <begin position="341"/>
        <end position="645"/>
    </location>
</feature>
<dbReference type="InterPro" id="IPR026856">
    <property type="entry name" value="Sialidase_fam"/>
</dbReference>
<feature type="domain" description="Sialidase N-terminal" evidence="6">
    <location>
        <begin position="178"/>
        <end position="298"/>
    </location>
</feature>
<dbReference type="CDD" id="cd15482">
    <property type="entry name" value="Sialidase_non-viral"/>
    <property type="match status" value="1"/>
</dbReference>
<dbReference type="Pfam" id="PF13859">
    <property type="entry name" value="BNR_3"/>
    <property type="match status" value="1"/>
</dbReference>
<evidence type="ECO:0000259" key="6">
    <source>
        <dbReference type="Pfam" id="PF14873"/>
    </source>
</evidence>
<dbReference type="EMBL" id="AP026866">
    <property type="protein sequence ID" value="BDS08556.1"/>
    <property type="molecule type" value="Genomic_DNA"/>
</dbReference>
<dbReference type="InterPro" id="IPR029456">
    <property type="entry name" value="Sialidase_N"/>
</dbReference>
<dbReference type="KEGG" id="osu:NT6N_35960"/>
<evidence type="ECO:0000256" key="4">
    <source>
        <dbReference type="SAM" id="SignalP"/>
    </source>
</evidence>
<dbReference type="GO" id="GO:0016020">
    <property type="term" value="C:membrane"/>
    <property type="evidence" value="ECO:0007669"/>
    <property type="project" value="TreeGrafter"/>
</dbReference>
<dbReference type="InterPro" id="IPR036278">
    <property type="entry name" value="Sialidase_sf"/>
</dbReference>
<dbReference type="SUPFAM" id="SSF50939">
    <property type="entry name" value="Sialidases"/>
    <property type="match status" value="1"/>
</dbReference>
<dbReference type="PANTHER" id="PTHR10628:SF30">
    <property type="entry name" value="EXO-ALPHA-SIALIDASE"/>
    <property type="match status" value="1"/>
</dbReference>
<dbReference type="PANTHER" id="PTHR10628">
    <property type="entry name" value="SIALIDASE"/>
    <property type="match status" value="1"/>
</dbReference>
<dbReference type="GO" id="GO:0006689">
    <property type="term" value="P:ganglioside catabolic process"/>
    <property type="evidence" value="ECO:0007669"/>
    <property type="project" value="TreeGrafter"/>
</dbReference>
<dbReference type="InterPro" id="IPR011040">
    <property type="entry name" value="Sialidase"/>
</dbReference>
<dbReference type="Gene3D" id="2.120.10.10">
    <property type="match status" value="1"/>
</dbReference>
<dbReference type="AlphaFoldDB" id="A0AAT9FRD1"/>
<proteinExistence type="inferred from homology"/>
<dbReference type="Pfam" id="PF14873">
    <property type="entry name" value="BNR_assoc_N"/>
    <property type="match status" value="1"/>
</dbReference>
<organism evidence="7">
    <name type="scientific">Oceaniferula spumae</name>
    <dbReference type="NCBI Taxonomy" id="2979115"/>
    <lineage>
        <taxon>Bacteria</taxon>
        <taxon>Pseudomonadati</taxon>
        <taxon>Verrucomicrobiota</taxon>
        <taxon>Verrucomicrobiia</taxon>
        <taxon>Verrucomicrobiales</taxon>
        <taxon>Verrucomicrobiaceae</taxon>
        <taxon>Oceaniferula</taxon>
    </lineage>
</organism>